<dbReference type="Gene3D" id="1.10.238.10">
    <property type="entry name" value="EF-hand"/>
    <property type="match status" value="2"/>
</dbReference>
<dbReference type="OrthoDB" id="270584at2759"/>
<dbReference type="PROSITE" id="PS00018">
    <property type="entry name" value="EF_HAND_1"/>
    <property type="match status" value="1"/>
</dbReference>
<protein>
    <submittedName>
        <fullName evidence="5">EF-hand</fullName>
    </submittedName>
</protein>
<feature type="domain" description="EF-hand" evidence="4">
    <location>
        <begin position="118"/>
        <end position="153"/>
    </location>
</feature>
<name>A0A139AWF7_GONPJ</name>
<dbReference type="InterPro" id="IPR011992">
    <property type="entry name" value="EF-hand-dom_pair"/>
</dbReference>
<keyword evidence="6" id="KW-1185">Reference proteome</keyword>
<evidence type="ECO:0000313" key="5">
    <source>
        <dbReference type="EMBL" id="KXS21058.1"/>
    </source>
</evidence>
<reference evidence="5 6" key="1">
    <citation type="journal article" date="2015" name="Genome Biol. Evol.">
        <title>Phylogenomic analyses indicate that early fungi evolved digesting cell walls of algal ancestors of land plants.</title>
        <authorList>
            <person name="Chang Y."/>
            <person name="Wang S."/>
            <person name="Sekimoto S."/>
            <person name="Aerts A.L."/>
            <person name="Choi C."/>
            <person name="Clum A."/>
            <person name="LaButti K.M."/>
            <person name="Lindquist E.A."/>
            <person name="Yee Ngan C."/>
            <person name="Ohm R.A."/>
            <person name="Salamov A.A."/>
            <person name="Grigoriev I.V."/>
            <person name="Spatafora J.W."/>
            <person name="Berbee M.L."/>
        </authorList>
    </citation>
    <scope>NUCLEOTIDE SEQUENCE [LARGE SCALE GENOMIC DNA]</scope>
    <source>
        <strain evidence="5 6">JEL478</strain>
    </source>
</reference>
<feature type="compositionally biased region" description="Polar residues" evidence="3">
    <location>
        <begin position="1"/>
        <end position="13"/>
    </location>
</feature>
<dbReference type="STRING" id="1344416.A0A139AWF7"/>
<dbReference type="InterPro" id="IPR018247">
    <property type="entry name" value="EF_Hand_1_Ca_BS"/>
</dbReference>
<evidence type="ECO:0000256" key="2">
    <source>
        <dbReference type="ARBA" id="ARBA00022837"/>
    </source>
</evidence>
<accession>A0A139AWF7</accession>
<evidence type="ECO:0000256" key="3">
    <source>
        <dbReference type="SAM" id="MobiDB-lite"/>
    </source>
</evidence>
<organism evidence="5 6">
    <name type="scientific">Gonapodya prolifera (strain JEL478)</name>
    <name type="common">Monoblepharis prolifera</name>
    <dbReference type="NCBI Taxonomy" id="1344416"/>
    <lineage>
        <taxon>Eukaryota</taxon>
        <taxon>Fungi</taxon>
        <taxon>Fungi incertae sedis</taxon>
        <taxon>Chytridiomycota</taxon>
        <taxon>Chytridiomycota incertae sedis</taxon>
        <taxon>Monoblepharidomycetes</taxon>
        <taxon>Monoblepharidales</taxon>
        <taxon>Gonapodyaceae</taxon>
        <taxon>Gonapodya</taxon>
    </lineage>
</organism>
<dbReference type="PANTHER" id="PTHR23050">
    <property type="entry name" value="CALCIUM BINDING PROTEIN"/>
    <property type="match status" value="1"/>
</dbReference>
<dbReference type="SUPFAM" id="SSF47473">
    <property type="entry name" value="EF-hand"/>
    <property type="match status" value="1"/>
</dbReference>
<dbReference type="InterPro" id="IPR002048">
    <property type="entry name" value="EF_hand_dom"/>
</dbReference>
<sequence length="191" mass="22229">MKDSKSTAATDSTRGPAIEQQRKHQRVSSRGRPPLVYDRAEPLKRRAARVQKLFEELDRDRTGYIEYGDLKSKLQSLTPTKQLREETVEDYSNHFMERVDLNHDQKISFEEFSIFVESKERELWDLFSQLDSRGDGFIRRDDLVVAFKEAGIKIDRTGLDSFMRDVDRDGNGASNVPMLQFSVTPIIYRSY</sequence>
<dbReference type="OMA" id="RICHGPL"/>
<dbReference type="InterPro" id="IPR050145">
    <property type="entry name" value="Centrin_CML-like"/>
</dbReference>
<dbReference type="AlphaFoldDB" id="A0A139AWF7"/>
<dbReference type="EMBL" id="KQ965734">
    <property type="protein sequence ID" value="KXS21058.1"/>
    <property type="molecule type" value="Genomic_DNA"/>
</dbReference>
<gene>
    <name evidence="5" type="ORF">M427DRAFT_351361</name>
</gene>
<dbReference type="SMART" id="SM00054">
    <property type="entry name" value="EFh"/>
    <property type="match status" value="3"/>
</dbReference>
<evidence type="ECO:0000256" key="1">
    <source>
        <dbReference type="ARBA" id="ARBA00022737"/>
    </source>
</evidence>
<dbReference type="GO" id="GO:0005509">
    <property type="term" value="F:calcium ion binding"/>
    <property type="evidence" value="ECO:0007669"/>
    <property type="project" value="InterPro"/>
</dbReference>
<keyword evidence="2" id="KW-0106">Calcium</keyword>
<dbReference type="PROSITE" id="PS50222">
    <property type="entry name" value="EF_HAND_2"/>
    <property type="match status" value="2"/>
</dbReference>
<evidence type="ECO:0000259" key="4">
    <source>
        <dbReference type="PROSITE" id="PS50222"/>
    </source>
</evidence>
<feature type="domain" description="EF-hand" evidence="4">
    <location>
        <begin position="45"/>
        <end position="80"/>
    </location>
</feature>
<keyword evidence="1" id="KW-0677">Repeat</keyword>
<dbReference type="Pfam" id="PF13499">
    <property type="entry name" value="EF-hand_7"/>
    <property type="match status" value="2"/>
</dbReference>
<feature type="region of interest" description="Disordered" evidence="3">
    <location>
        <begin position="1"/>
        <end position="40"/>
    </location>
</feature>
<dbReference type="Proteomes" id="UP000070544">
    <property type="component" value="Unassembled WGS sequence"/>
</dbReference>
<proteinExistence type="predicted"/>
<evidence type="ECO:0000313" key="6">
    <source>
        <dbReference type="Proteomes" id="UP000070544"/>
    </source>
</evidence>